<reference evidence="2 3" key="1">
    <citation type="submission" date="2019-08" db="EMBL/GenBank/DDBJ databases">
        <title>Archaea genome.</title>
        <authorList>
            <person name="Kajale S."/>
            <person name="Shouche Y."/>
            <person name="Deshpande N."/>
            <person name="Sharma A."/>
        </authorList>
    </citation>
    <scope>NUCLEOTIDE SEQUENCE [LARGE SCALE GENOMIC DNA]</scope>
    <source>
        <strain evidence="2 3">ESP3B_9</strain>
    </source>
</reference>
<proteinExistence type="predicted"/>
<name>A0A5D5AL55_9EURY</name>
<accession>A0A5D5AL55</accession>
<dbReference type="EMBL" id="VTAW01000015">
    <property type="protein sequence ID" value="TYT61703.1"/>
    <property type="molecule type" value="Genomic_DNA"/>
</dbReference>
<dbReference type="Proteomes" id="UP000324104">
    <property type="component" value="Unassembled WGS sequence"/>
</dbReference>
<dbReference type="AlphaFoldDB" id="A0A5D5AL55"/>
<comment type="caution">
    <text evidence="2">The sequence shown here is derived from an EMBL/GenBank/DDBJ whole genome shotgun (WGS) entry which is preliminary data.</text>
</comment>
<dbReference type="PROSITE" id="PS51318">
    <property type="entry name" value="TAT"/>
    <property type="match status" value="1"/>
</dbReference>
<feature type="region of interest" description="Disordered" evidence="1">
    <location>
        <begin position="34"/>
        <end position="100"/>
    </location>
</feature>
<protein>
    <submittedName>
        <fullName evidence="2">DUF3179 domain-containing protein</fullName>
    </submittedName>
</protein>
<dbReference type="InterPro" id="IPR006311">
    <property type="entry name" value="TAT_signal"/>
</dbReference>
<dbReference type="PROSITE" id="PS51257">
    <property type="entry name" value="PROKAR_LIPOPROTEIN"/>
    <property type="match status" value="1"/>
</dbReference>
<dbReference type="Pfam" id="PF11376">
    <property type="entry name" value="DUF3179"/>
    <property type="match status" value="1"/>
</dbReference>
<evidence type="ECO:0000313" key="2">
    <source>
        <dbReference type="EMBL" id="TYT61703.1"/>
    </source>
</evidence>
<dbReference type="InterPro" id="IPR021516">
    <property type="entry name" value="DUF3179"/>
</dbReference>
<organism evidence="2 3">
    <name type="scientific">Natrialba swarupiae</name>
    <dbReference type="NCBI Taxonomy" id="2448032"/>
    <lineage>
        <taxon>Archaea</taxon>
        <taxon>Methanobacteriati</taxon>
        <taxon>Methanobacteriota</taxon>
        <taxon>Stenosarchaea group</taxon>
        <taxon>Halobacteria</taxon>
        <taxon>Halobacteriales</taxon>
        <taxon>Natrialbaceae</taxon>
        <taxon>Natrialba</taxon>
    </lineage>
</organism>
<evidence type="ECO:0000313" key="3">
    <source>
        <dbReference type="Proteomes" id="UP000324104"/>
    </source>
</evidence>
<feature type="compositionally biased region" description="Basic and acidic residues" evidence="1">
    <location>
        <begin position="36"/>
        <end position="45"/>
    </location>
</feature>
<dbReference type="RefSeq" id="WP_149081852.1">
    <property type="nucleotide sequence ID" value="NZ_VTAW01000015.1"/>
</dbReference>
<gene>
    <name evidence="2" type="ORF">FYC77_12620</name>
</gene>
<sequence>MRESPTTDGSSRRGFLGSAAAVGLAALAGCLGSPDILDRESDDKPAVTNGLPTADRSLPQEYTVEELNDAILPGGPGQDGIPSVDDPQFASADDPPENLDGGDPIFGVVLNGDTKAYPQYNLVWHEIVNDVVGGESVAVTYCPLTGTAQGFYRGENELGVSGRLINSNLVMFDRETETWWPQILALGIRGPHEGEYVEEFQVNWTSWDRWREQYPETVVLTEDTGHIRNYGDDPYGEYNPRSGYYENENTLFSPLATDDRFRMKAVVIGARNADGAMAVPKDSLREQAVVEGTMSETPYVTVYDEVLDTGYVYRNPEERSVEADGGSVVVDGDPYDPDALPLECEIGFDAMWFAWYGYYPSTVVHE</sequence>
<evidence type="ECO:0000256" key="1">
    <source>
        <dbReference type="SAM" id="MobiDB-lite"/>
    </source>
</evidence>
<keyword evidence="3" id="KW-1185">Reference proteome</keyword>